<name>A0A4R8ZZ78_9MICO</name>
<dbReference type="OrthoDB" id="3781658at2"/>
<evidence type="ECO:0000313" key="2">
    <source>
        <dbReference type="Proteomes" id="UP000297447"/>
    </source>
</evidence>
<accession>A0A4R8ZZ78</accession>
<dbReference type="RefSeq" id="WP_134519714.1">
    <property type="nucleotide sequence ID" value="NZ_SOHE01000049.1"/>
</dbReference>
<comment type="caution">
    <text evidence="1">The sequence shown here is derived from an EMBL/GenBank/DDBJ whole genome shotgun (WGS) entry which is preliminary data.</text>
</comment>
<sequence>MPTFHEPMSAADAASESMRTLAHATRSIDDPCQTYDVLGNLIAAVRSLGQVLDQVASAHFDHRDQAFTDAGNSAAGAPQANCAAEALREAARHLRSIEDDLDVASQHSGRIA</sequence>
<organism evidence="1 2">
    <name type="scientific">Cryobacterium frigoriphilum</name>
    <dbReference type="NCBI Taxonomy" id="1259150"/>
    <lineage>
        <taxon>Bacteria</taxon>
        <taxon>Bacillati</taxon>
        <taxon>Actinomycetota</taxon>
        <taxon>Actinomycetes</taxon>
        <taxon>Micrococcales</taxon>
        <taxon>Microbacteriaceae</taxon>
        <taxon>Cryobacterium</taxon>
    </lineage>
</organism>
<reference evidence="1 2" key="1">
    <citation type="submission" date="2019-03" db="EMBL/GenBank/DDBJ databases">
        <title>Genomics of glacier-inhabiting Cryobacterium strains.</title>
        <authorList>
            <person name="Liu Q."/>
            <person name="Xin Y.-H."/>
        </authorList>
    </citation>
    <scope>NUCLEOTIDE SEQUENCE [LARGE SCALE GENOMIC DNA]</scope>
    <source>
        <strain evidence="1 2">Hh14</strain>
    </source>
</reference>
<keyword evidence="2" id="KW-1185">Reference proteome</keyword>
<protein>
    <submittedName>
        <fullName evidence="1">Uncharacterized protein</fullName>
    </submittedName>
</protein>
<dbReference type="Proteomes" id="UP000297447">
    <property type="component" value="Unassembled WGS sequence"/>
</dbReference>
<dbReference type="EMBL" id="SOHE01000049">
    <property type="protein sequence ID" value="TFD49385.1"/>
    <property type="molecule type" value="Genomic_DNA"/>
</dbReference>
<proteinExistence type="predicted"/>
<evidence type="ECO:0000313" key="1">
    <source>
        <dbReference type="EMBL" id="TFD49385.1"/>
    </source>
</evidence>
<gene>
    <name evidence="1" type="ORF">E3T55_11475</name>
</gene>
<dbReference type="AlphaFoldDB" id="A0A4R8ZZ78"/>